<dbReference type="RefSeq" id="XP_003957520.1">
    <property type="nucleotide sequence ID" value="XM_003957471.1"/>
</dbReference>
<evidence type="ECO:0000256" key="2">
    <source>
        <dbReference type="ARBA" id="ARBA00022630"/>
    </source>
</evidence>
<dbReference type="PRINTS" id="PR00370">
    <property type="entry name" value="FMOXYGENASE"/>
</dbReference>
<dbReference type="Gene3D" id="3.50.50.60">
    <property type="entry name" value="FAD/NAD(P)-binding domain"/>
    <property type="match status" value="2"/>
</dbReference>
<evidence type="ECO:0000256" key="1">
    <source>
        <dbReference type="ARBA" id="ARBA00009183"/>
    </source>
</evidence>
<dbReference type="OrthoDB" id="66881at2759"/>
<dbReference type="GO" id="GO:0005789">
    <property type="term" value="C:endoplasmic reticulum membrane"/>
    <property type="evidence" value="ECO:0007669"/>
    <property type="project" value="EnsemblFungi"/>
</dbReference>
<keyword evidence="3" id="KW-0274">FAD</keyword>
<dbReference type="InParanoid" id="H2AVI5"/>
<keyword evidence="2" id="KW-0285">Flavoprotein</keyword>
<dbReference type="FunCoup" id="H2AVI5">
    <property type="interactions" value="689"/>
</dbReference>
<protein>
    <recommendedName>
        <fullName evidence="8">FAD/NAD(P)-binding domain-containing protein</fullName>
    </recommendedName>
</protein>
<evidence type="ECO:0000256" key="5">
    <source>
        <dbReference type="ARBA" id="ARBA00023002"/>
    </source>
</evidence>
<dbReference type="GO" id="GO:0006457">
    <property type="term" value="P:protein folding"/>
    <property type="evidence" value="ECO:0007669"/>
    <property type="project" value="EnsemblFungi"/>
</dbReference>
<dbReference type="Pfam" id="PF00743">
    <property type="entry name" value="FMO-like"/>
    <property type="match status" value="2"/>
</dbReference>
<accession>H2AVI5</accession>
<dbReference type="GO" id="GO:0050660">
    <property type="term" value="F:flavin adenine dinucleotide binding"/>
    <property type="evidence" value="ECO:0007669"/>
    <property type="project" value="InterPro"/>
</dbReference>
<dbReference type="PIRSF" id="PIRSF000332">
    <property type="entry name" value="FMO"/>
    <property type="match status" value="1"/>
</dbReference>
<evidence type="ECO:0000256" key="4">
    <source>
        <dbReference type="ARBA" id="ARBA00022857"/>
    </source>
</evidence>
<evidence type="ECO:0000256" key="3">
    <source>
        <dbReference type="ARBA" id="ARBA00022827"/>
    </source>
</evidence>
<organism evidence="6 7">
    <name type="scientific">Kazachstania africana (strain ATCC 22294 / BCRC 22015 / CBS 2517 / CECT 1963 / NBRC 1671 / NRRL Y-8276)</name>
    <name type="common">Yeast</name>
    <name type="synonym">Kluyveromyces africanus</name>
    <dbReference type="NCBI Taxonomy" id="1071382"/>
    <lineage>
        <taxon>Eukaryota</taxon>
        <taxon>Fungi</taxon>
        <taxon>Dikarya</taxon>
        <taxon>Ascomycota</taxon>
        <taxon>Saccharomycotina</taxon>
        <taxon>Saccharomycetes</taxon>
        <taxon>Saccharomycetales</taxon>
        <taxon>Saccharomycetaceae</taxon>
        <taxon>Kazachstania</taxon>
    </lineage>
</organism>
<reference evidence="6 7" key="1">
    <citation type="journal article" date="2011" name="Proc. Natl. Acad. Sci. U.S.A.">
        <title>Evolutionary erosion of yeast sex chromosomes by mating-type switching accidents.</title>
        <authorList>
            <person name="Gordon J.L."/>
            <person name="Armisen D."/>
            <person name="Proux-Wera E."/>
            <person name="Oheigeartaigh S.S."/>
            <person name="Byrne K.P."/>
            <person name="Wolfe K.H."/>
        </authorList>
    </citation>
    <scope>NUCLEOTIDE SEQUENCE [LARGE SCALE GENOMIC DNA]</scope>
    <source>
        <strain evidence="7">ATCC 22294 / BCRC 22015 / CBS 2517 / CECT 1963 / NBRC 1671 / NRRL Y-8276</strain>
    </source>
</reference>
<gene>
    <name evidence="6" type="primary">KAFR0E02320</name>
    <name evidence="6" type="ORF">KAFR_0E02320</name>
</gene>
<dbReference type="STRING" id="1071382.H2AVI5"/>
<dbReference type="InterPro" id="IPR020946">
    <property type="entry name" value="Flavin_mOase-like"/>
</dbReference>
<dbReference type="KEGG" id="kaf:KAFR_0E02320"/>
<keyword evidence="7" id="KW-1185">Reference proteome</keyword>
<name>H2AVI5_KAZAF</name>
<dbReference type="InterPro" id="IPR050346">
    <property type="entry name" value="FMO-like"/>
</dbReference>
<evidence type="ECO:0000313" key="6">
    <source>
        <dbReference type="EMBL" id="CCF58385.1"/>
    </source>
</evidence>
<dbReference type="GeneID" id="13883043"/>
<evidence type="ECO:0008006" key="8">
    <source>
        <dbReference type="Google" id="ProtNLM"/>
    </source>
</evidence>
<dbReference type="PANTHER" id="PTHR23023">
    <property type="entry name" value="DIMETHYLANILINE MONOOXYGENASE"/>
    <property type="match status" value="1"/>
</dbReference>
<dbReference type="GO" id="GO:0004499">
    <property type="term" value="F:N,N-dimethylaniline monooxygenase activity"/>
    <property type="evidence" value="ECO:0007669"/>
    <property type="project" value="EnsemblFungi"/>
</dbReference>
<dbReference type="eggNOG" id="KOG1399">
    <property type="taxonomic scope" value="Eukaryota"/>
</dbReference>
<dbReference type="InterPro" id="IPR000960">
    <property type="entry name" value="Flavin_mOase"/>
</dbReference>
<dbReference type="InterPro" id="IPR036188">
    <property type="entry name" value="FAD/NAD-bd_sf"/>
</dbReference>
<dbReference type="EMBL" id="HE650825">
    <property type="protein sequence ID" value="CCF58385.1"/>
    <property type="molecule type" value="Genomic_DNA"/>
</dbReference>
<keyword evidence="4" id="KW-0521">NADP</keyword>
<dbReference type="GO" id="GO:0050661">
    <property type="term" value="F:NADP binding"/>
    <property type="evidence" value="ECO:0007669"/>
    <property type="project" value="InterPro"/>
</dbReference>
<dbReference type="AlphaFoldDB" id="H2AVI5"/>
<evidence type="ECO:0000313" key="7">
    <source>
        <dbReference type="Proteomes" id="UP000005220"/>
    </source>
</evidence>
<proteinExistence type="inferred from homology"/>
<dbReference type="Proteomes" id="UP000005220">
    <property type="component" value="Chromosome 5"/>
</dbReference>
<dbReference type="SUPFAM" id="SSF51905">
    <property type="entry name" value="FAD/NAD(P)-binding domain"/>
    <property type="match status" value="1"/>
</dbReference>
<dbReference type="HOGENOM" id="CLU_006909_5_0_1"/>
<sequence>MNRKSLGIIGAGPGGLATARVFLANAKNYDISLFTDDMDIGGVWYYPDDDKADRVMYDILETNIPKNLMQFSGFPFESDTFKYPTRQDVWRYLKRYYIEFIDRQAQVHFHTEVVKLTKNGEHWEMETVNRLTGHAESHFFDNVVVATGHFKTPFIPEDVPGLQEWFSNNAAMHSKNYQNCLFAEGKNVIVVGSGSSGQDIANQISSVANTVYNSVRTENDNALYDEDSIIQTIPAIQEVNWECRRVTLINGQCLNDIDFLIYATGYVFDFKFLEDNLLSQLFNTTLDIHTGKKLFNLWNHLFPLCDCTIAFSLLLQMVVPFPLAELQACLMVKVFNKEITIPKLDKSEMEAINKYESDQNLPTGTDIEYYKKLQIILDSAANIRDEFVPVKWTAALKQARLSSGQEKRQRNKQLGRVARRLRLQHEPYHLEYP</sequence>
<keyword evidence="5" id="KW-0560">Oxidoreductase</keyword>
<comment type="similarity">
    <text evidence="1">Belongs to the FMO family.</text>
</comment>